<evidence type="ECO:0000313" key="2">
    <source>
        <dbReference type="EMBL" id="AWN05166.1"/>
    </source>
</evidence>
<dbReference type="Proteomes" id="UP000247075">
    <property type="component" value="Segment"/>
</dbReference>
<name>A0A2U8UP16_9CAUD</name>
<dbReference type="GeneID" id="55608348"/>
<organism evidence="2 3">
    <name type="scientific">Streptomyces phage FlowerPower</name>
    <dbReference type="NCBI Taxonomy" id="2182408"/>
    <lineage>
        <taxon>Viruses</taxon>
        <taxon>Duplodnaviria</taxon>
        <taxon>Heunggongvirae</taxon>
        <taxon>Uroviricota</taxon>
        <taxon>Caudoviricetes</taxon>
        <taxon>Beephvirinae</taxon>
        <taxon>Flowerpowervirus</taxon>
        <taxon>Flowerpowervirus flowerpower</taxon>
    </lineage>
</organism>
<sequence>MIAFDETFMSAGDPMVTTRIPGFGSGNRTPQTSRVHVSRAKGVKQGKPVTKGLARSAVAVVRVNPRKFEIRVKGSRALLGFVTKVKGAGGKAYAYQCLLPNTDAKVHKGFATQKEAVARMLEKC</sequence>
<reference evidence="2 3" key="1">
    <citation type="submission" date="2018-04" db="EMBL/GenBank/DDBJ databases">
        <authorList>
            <person name="Richter O.R."/>
            <person name="Sprando J."/>
            <person name="Abi J.R."/>
            <person name="Abidin Z.U."/>
            <person name="Aboumatar N."/>
            <person name="Aguilar F.A."/>
            <person name="Ahmed M."/>
            <person name="Aklilu M."/>
            <person name="Ali S.Z."/>
            <person name="Araia S."/>
            <person name="Asbury H."/>
            <person name="Atkinson A.N."/>
            <person name="Azam A.M."/>
            <person name="Bell J.L."/>
            <person name="Bhagat S."/>
            <person name="Bhatti J.A."/>
            <person name="Bhavsar J."/>
            <person name="Blocker D."/>
            <person name="Bonhomme B."/>
            <person name="Buker C.Y."/>
            <person name="Burnett T.D."/>
            <person name="Campbell R.L."/>
            <person name="Campbell S.M."/>
            <person name="Carinugan C.L."/>
            <person name="Chan P.R."/>
            <person name="Chen S."/>
            <person name="Dahne M."/>
            <person name="Dang V.Q."/>
            <person name="Ding J.R."/>
            <person name="Dunn G.L."/>
            <person name="Flores O.S."/>
            <person name="Frank D.N."/>
            <person name="Gonzalez N."/>
            <person name="Goryunova E."/>
            <person name="Hoang T."/>
            <person name="Hollenhorst D."/>
            <person name="Hora A.B."/>
            <person name="Hutchison A.S."/>
            <person name="Huynh A."/>
            <person name="Jani A."/>
            <person name="Jawed T."/>
            <person name="Jeffries M.J."/>
            <person name="Jian G.M."/>
            <person name="Joshi C."/>
            <person name="Kallab S."/>
            <person name="Kang L."/>
            <person name="Khan A."/>
            <person name="Klontz C.M."/>
            <person name="Koert M."/>
            <person name="Lagasca A."/>
            <person name="Lakhani A."/>
            <person name="Larsen A."/>
            <person name="Le A."/>
            <person name="Lee D.Y."/>
            <person name="Lembirik S."/>
            <person name="Lenus S."/>
            <person name="Lesniewski A.M."/>
            <person name="Lu W."/>
            <person name="Mamarakhimova Z."/>
            <person name="Mason S."/>
            <person name="Mathew L.K."/>
            <person name="Mattson C.L."/>
            <person name="Mian U.H."/>
            <person name="Morcos G.S."/>
            <person name="Muhler C.W."/>
            <person name="Naeem N.-U.-A."/>
            <person name="Namagiri S."/>
            <person name="Nassehi T."/>
            <person name="Nazarian M."/>
            <person name="Neal R.A."/>
            <person name="Negash K."/>
            <person name="Ngaleu B.J."/>
            <person name="Nguyen B.T."/>
            <person name="Nguyen K.V."/>
            <person name="Odili J.C."/>
            <person name="Ogletree A."/>
            <person name="Okojie E."/>
            <person name="Olajide T.E."/>
            <person name="Onwukwe C.S."/>
            <person name="Ozako O."/>
            <person name="Pakala M."/>
            <person name="Patel P."/>
            <person name="Patel H.J."/>
            <person name="Patel R."/>
            <person name="Paudel H."/>
            <person name="Pikounis A.J."/>
            <person name="Qazi M.A."/>
            <person name="Quiroz J.N."/>
            <person name="Ramachandran P.N."/>
            <person name="Rashford R.L."/>
            <person name="Rivera J."/>
            <person name="Romero F.D."/>
            <person name="Saba P.A."/>
            <person name="Sabu R.L."/>
            <person name="Saeed O.S."/>
            <person name="Saraf S."/>
            <person name="Scarano A.L."/>
            <person name="Sciandra C."/>
            <person name="Shakarov P."/>
            <person name="Sharma A."/>
            <person name="Singh K."/>
            <person name="Singh S."/>
            <person name="Spindler S.E."/>
            <person name="Szymanik K.H."/>
            <person name="Tahir M."/>
            <person name="Tchuinte L.U."/>
            <person name="Thakkar V."/>
            <person name="Tombo Z.B."/>
            <person name="Touma A."/>
            <person name="Tran J.N."/>
            <person name="Tran N."/>
            <person name="Truong D.H."/>
            <person name="Turner M.D."/>
            <person name="Vidmar M."/>
            <person name="Vuong K."/>
            <person name="Wilson B."/>
            <person name="Xie C.L."/>
            <person name="Yasinova A.G."/>
            <person name="Yu A.M."/>
            <person name="Zolnerowich N."/>
            <person name="Cortez R."/>
            <person name="Greis H.L."/>
            <person name="Lee M."/>
            <person name="Mantzavinos A."/>
            <person name="Mohamed I.R."/>
            <person name="Patel P."/>
            <person name="Puglisi K.M."/>
            <person name="Bhattacharya M."/>
            <person name="Correa-Mendez M."/>
            <person name="Fabian M."/>
            <person name="Reger N."/>
            <person name="Tran K."/>
            <person name="Erill I."/>
            <person name="Caruso S.M."/>
            <person name="Garlena R.A."/>
            <person name="Russell D.A."/>
            <person name="Pope W.H."/>
            <person name="Jacobs-Sera D."/>
            <person name="Hatfull G.F."/>
        </authorList>
    </citation>
    <scope>NUCLEOTIDE SEQUENCE [LARGE SCALE GENOMIC DNA]</scope>
</reference>
<feature type="region of interest" description="Disordered" evidence="1">
    <location>
        <begin position="19"/>
        <end position="46"/>
    </location>
</feature>
<keyword evidence="3" id="KW-1185">Reference proteome</keyword>
<evidence type="ECO:0000313" key="3">
    <source>
        <dbReference type="Proteomes" id="UP000247075"/>
    </source>
</evidence>
<dbReference type="RefSeq" id="YP_009838121.1">
    <property type="nucleotide sequence ID" value="NC_048706.1"/>
</dbReference>
<dbReference type="EMBL" id="MH155868">
    <property type="protein sequence ID" value="AWN05166.1"/>
    <property type="molecule type" value="Genomic_DNA"/>
</dbReference>
<evidence type="ECO:0000256" key="1">
    <source>
        <dbReference type="SAM" id="MobiDB-lite"/>
    </source>
</evidence>
<proteinExistence type="predicted"/>
<feature type="compositionally biased region" description="Polar residues" evidence="1">
    <location>
        <begin position="26"/>
        <end position="35"/>
    </location>
</feature>
<accession>A0A2U8UP16</accession>
<gene>
    <name evidence="2" type="primary">85</name>
    <name evidence="2" type="ORF">SEA_FLOWERPOWER_85</name>
</gene>
<protein>
    <submittedName>
        <fullName evidence="2">Uncharacterized protein</fullName>
    </submittedName>
</protein>
<dbReference type="KEGG" id="vg:55608348"/>